<dbReference type="SUPFAM" id="SSF49899">
    <property type="entry name" value="Concanavalin A-like lectins/glucanases"/>
    <property type="match status" value="1"/>
</dbReference>
<keyword evidence="2" id="KW-1015">Disulfide bond</keyword>
<evidence type="ECO:0000313" key="6">
    <source>
        <dbReference type="EMBL" id="TFD00342.1"/>
    </source>
</evidence>
<proteinExistence type="predicted"/>
<evidence type="ECO:0000256" key="4">
    <source>
        <dbReference type="SAM" id="Phobius"/>
    </source>
</evidence>
<keyword evidence="4" id="KW-0812">Transmembrane</keyword>
<dbReference type="Proteomes" id="UP000298355">
    <property type="component" value="Unassembled WGS sequence"/>
</dbReference>
<dbReference type="Pfam" id="PF13385">
    <property type="entry name" value="Laminin_G_3"/>
    <property type="match status" value="1"/>
</dbReference>
<name>A0ABY2J5X8_9MICO</name>
<reference evidence="6 7" key="1">
    <citation type="submission" date="2019-03" db="EMBL/GenBank/DDBJ databases">
        <title>Genomics of glacier-inhabiting Cryobacterium strains.</title>
        <authorList>
            <person name="Liu Q."/>
            <person name="Xin Y.-H."/>
        </authorList>
    </citation>
    <scope>NUCLEOTIDE SEQUENCE [LARGE SCALE GENOMIC DNA]</scope>
    <source>
        <strain evidence="6 7">TMT4-23</strain>
    </source>
</reference>
<feature type="transmembrane region" description="Helical" evidence="4">
    <location>
        <begin position="35"/>
        <end position="61"/>
    </location>
</feature>
<feature type="region of interest" description="Disordered" evidence="3">
    <location>
        <begin position="200"/>
        <end position="231"/>
    </location>
</feature>
<evidence type="ECO:0000256" key="3">
    <source>
        <dbReference type="SAM" id="MobiDB-lite"/>
    </source>
</evidence>
<feature type="domain" description="LamG-like jellyroll fold" evidence="5">
    <location>
        <begin position="352"/>
        <end position="494"/>
    </location>
</feature>
<accession>A0ABY2J5X8</accession>
<gene>
    <name evidence="6" type="ORF">E3O65_04380</name>
</gene>
<evidence type="ECO:0000256" key="2">
    <source>
        <dbReference type="ARBA" id="ARBA00023157"/>
    </source>
</evidence>
<evidence type="ECO:0000259" key="5">
    <source>
        <dbReference type="SMART" id="SM00560"/>
    </source>
</evidence>
<keyword evidence="4" id="KW-0472">Membrane</keyword>
<dbReference type="Gene3D" id="2.60.120.200">
    <property type="match status" value="1"/>
</dbReference>
<feature type="transmembrane region" description="Helical" evidence="4">
    <location>
        <begin position="170"/>
        <end position="187"/>
    </location>
</feature>
<dbReference type="SMART" id="SM00560">
    <property type="entry name" value="LamGL"/>
    <property type="match status" value="1"/>
</dbReference>
<keyword evidence="4" id="KW-1133">Transmembrane helix</keyword>
<dbReference type="CDD" id="cd06462">
    <property type="entry name" value="Peptidase_S24_S26"/>
    <property type="match status" value="1"/>
</dbReference>
<dbReference type="InterPro" id="IPR013320">
    <property type="entry name" value="ConA-like_dom_sf"/>
</dbReference>
<keyword evidence="7" id="KW-1185">Reference proteome</keyword>
<evidence type="ECO:0000313" key="7">
    <source>
        <dbReference type="Proteomes" id="UP000298355"/>
    </source>
</evidence>
<comment type="caution">
    <text evidence="6">The sequence shown here is derived from an EMBL/GenBank/DDBJ whole genome shotgun (WGS) entry which is preliminary data.</text>
</comment>
<keyword evidence="1" id="KW-0732">Signal</keyword>
<feature type="transmembrane region" description="Helical" evidence="4">
    <location>
        <begin position="237"/>
        <end position="259"/>
    </location>
</feature>
<protein>
    <recommendedName>
        <fullName evidence="5">LamG-like jellyroll fold domain-containing protein</fullName>
    </recommendedName>
</protein>
<organism evidence="6 7">
    <name type="scientific">Cryobacterium breve</name>
    <dbReference type="NCBI Taxonomy" id="1259258"/>
    <lineage>
        <taxon>Bacteria</taxon>
        <taxon>Bacillati</taxon>
        <taxon>Actinomycetota</taxon>
        <taxon>Actinomycetes</taxon>
        <taxon>Micrococcales</taxon>
        <taxon>Microbacteriaceae</taxon>
        <taxon>Cryobacterium</taxon>
    </lineage>
</organism>
<sequence>MLLVEPRSYPMSRSSSRTRHGVLVGGLPRLARFSFWWRIVIATVARVMLSSAVSLLIWAALPAAIGWLPTTVASDSMAPRIRAGDVVVAMPVDDDDLRVGQVLLVDDPDHDDRFRLHRMVASDGTGALVLQGDANPTVDTSTIPRDAVRGVGVIRVPFAGFPGIWLRDGAVLPLVVFFGAVATLLLATRLDRRIIHPVEPAVDPPDADMPPDDNPPVVSTDNLPGATSPRSGRSATFVVLAVLACTLISTATATADAAFTGPTANPTTTLAADAAYPCLTKPTPADTPFFFYRFTGTSGTIATDWSGNNRNGTFQGGARRAAGSCETNASPALTLDGVSGYVSTPTTVAGLNVFSLELWFKTAPGYTQGGKLIGFGNSQLGQSSSYDRHIYMNANGNLIFGVYPGAAKVITSPVSYNTGNWTHVVATLSPAGMRLLVNGTLVASDTTVTTAAAYSGFWKIGYDNLTSWPGLPPRFFFQGTIDNAAVYTTALTDAQVNAHRTTGH</sequence>
<dbReference type="InterPro" id="IPR006558">
    <property type="entry name" value="LamG-like"/>
</dbReference>
<dbReference type="EMBL" id="SOGJ01000011">
    <property type="protein sequence ID" value="TFD00342.1"/>
    <property type="molecule type" value="Genomic_DNA"/>
</dbReference>
<evidence type="ECO:0000256" key="1">
    <source>
        <dbReference type="ARBA" id="ARBA00022729"/>
    </source>
</evidence>